<gene>
    <name evidence="2" type="ORF">RSOLAG22IIIB_10880</name>
</gene>
<evidence type="ECO:0000313" key="3">
    <source>
        <dbReference type="Proteomes" id="UP000044841"/>
    </source>
</evidence>
<feature type="compositionally biased region" description="Polar residues" evidence="1">
    <location>
        <begin position="350"/>
        <end position="361"/>
    </location>
</feature>
<sequence length="439" mass="48810">MVATRGCTVETKTLVSSSELSNLVSSLPGTKQTYGPISPLNYIQEQQVKDFQAMGVSAVCVNQNTKWKEVKKKKPSNFSGEILKQRKEGLRAWRCKKFKAEAITGYISLEDIATDQALDAIARSKHIVDLGSLDSLKPQWPQRDRWGQEVLELLEDLRKEIETEKKEKAAKRIEDQARKKEARKEEARHQEVENMHRREAELIARRQHETMNAATPLRSAAATHQPVPQPPPFMHGSQPVLRSQPPLVQGAPPQHLVPPRPQHWTPPRNQHQGPPIPPPGSVGRPIGRVFVGSDGQPRLATVSLRPMTPQAAIPQPPLHGHFGAYPTPRSYTPATPYSTGLHPHAPRQSPPTGYSPQTPQPSRHHYQVPTPSSSTQNFNPIQRHPYMYPSMTGPPLPGPFYPNPPPVIPRPIFFSQSYLARSDGSVDGLGGAGDHEQLE</sequence>
<evidence type="ECO:0000256" key="1">
    <source>
        <dbReference type="SAM" id="MobiDB-lite"/>
    </source>
</evidence>
<protein>
    <submittedName>
        <fullName evidence="2">Uncharacterized protein</fullName>
    </submittedName>
</protein>
<feature type="region of interest" description="Disordered" evidence="1">
    <location>
        <begin position="167"/>
        <end position="194"/>
    </location>
</feature>
<feature type="region of interest" description="Disordered" evidence="1">
    <location>
        <begin position="313"/>
        <end position="376"/>
    </location>
</feature>
<dbReference type="EMBL" id="CYGV01001395">
    <property type="protein sequence ID" value="CUA73553.1"/>
    <property type="molecule type" value="Genomic_DNA"/>
</dbReference>
<feature type="compositionally biased region" description="Polar residues" evidence="1">
    <location>
        <begin position="329"/>
        <end position="338"/>
    </location>
</feature>
<organism evidence="2 3">
    <name type="scientific">Rhizoctonia solani</name>
    <dbReference type="NCBI Taxonomy" id="456999"/>
    <lineage>
        <taxon>Eukaryota</taxon>
        <taxon>Fungi</taxon>
        <taxon>Dikarya</taxon>
        <taxon>Basidiomycota</taxon>
        <taxon>Agaricomycotina</taxon>
        <taxon>Agaricomycetes</taxon>
        <taxon>Cantharellales</taxon>
        <taxon>Ceratobasidiaceae</taxon>
        <taxon>Rhizoctonia</taxon>
    </lineage>
</organism>
<accession>A0A0K6G5K8</accession>
<reference evidence="2 3" key="1">
    <citation type="submission" date="2015-07" db="EMBL/GenBank/DDBJ databases">
        <authorList>
            <person name="Noorani M."/>
        </authorList>
    </citation>
    <scope>NUCLEOTIDE SEQUENCE [LARGE SCALE GENOMIC DNA]</scope>
    <source>
        <strain evidence="2">BBA 69670</strain>
    </source>
</reference>
<proteinExistence type="predicted"/>
<dbReference type="AlphaFoldDB" id="A0A0K6G5K8"/>
<keyword evidence="3" id="KW-1185">Reference proteome</keyword>
<evidence type="ECO:0000313" key="2">
    <source>
        <dbReference type="EMBL" id="CUA73553.1"/>
    </source>
</evidence>
<name>A0A0K6G5K8_9AGAM</name>
<feature type="region of interest" description="Disordered" evidence="1">
    <location>
        <begin position="216"/>
        <end position="284"/>
    </location>
</feature>
<dbReference type="Proteomes" id="UP000044841">
    <property type="component" value="Unassembled WGS sequence"/>
</dbReference>